<gene>
    <name evidence="12" type="ORF">JI741_31475</name>
</gene>
<protein>
    <submittedName>
        <fullName evidence="12">TonB-dependent receptor</fullName>
    </submittedName>
</protein>
<dbReference type="RefSeq" id="WP_202016430.1">
    <property type="nucleotide sequence ID" value="NZ_JAERRB010000019.1"/>
</dbReference>
<name>A0ABS1L2R2_9BACT</name>
<keyword evidence="7 8" id="KW-0998">Cell outer membrane</keyword>
<dbReference type="InterPro" id="IPR036942">
    <property type="entry name" value="Beta-barrel_TonB_sf"/>
</dbReference>
<dbReference type="Gene3D" id="2.170.130.10">
    <property type="entry name" value="TonB-dependent receptor, plug domain"/>
    <property type="match status" value="1"/>
</dbReference>
<keyword evidence="12" id="KW-0675">Receptor</keyword>
<feature type="domain" description="TonB-dependent receptor plug" evidence="11">
    <location>
        <begin position="149"/>
        <end position="258"/>
    </location>
</feature>
<dbReference type="PROSITE" id="PS52016">
    <property type="entry name" value="TONB_DEPENDENT_REC_3"/>
    <property type="match status" value="1"/>
</dbReference>
<dbReference type="EMBL" id="JAERRB010000019">
    <property type="protein sequence ID" value="MBL0745797.1"/>
    <property type="molecule type" value="Genomic_DNA"/>
</dbReference>
<dbReference type="InterPro" id="IPR008969">
    <property type="entry name" value="CarboxyPept-like_regulatory"/>
</dbReference>
<dbReference type="InterPro" id="IPR023997">
    <property type="entry name" value="TonB-dep_OMP_SusC/RagA_CS"/>
</dbReference>
<evidence type="ECO:0000256" key="7">
    <source>
        <dbReference type="ARBA" id="ARBA00023237"/>
    </source>
</evidence>
<evidence type="ECO:0000256" key="6">
    <source>
        <dbReference type="ARBA" id="ARBA00023136"/>
    </source>
</evidence>
<dbReference type="InterPro" id="IPR000531">
    <property type="entry name" value="Beta-barrel_TonB"/>
</dbReference>
<evidence type="ECO:0000256" key="4">
    <source>
        <dbReference type="ARBA" id="ARBA00022692"/>
    </source>
</evidence>
<feature type="domain" description="TonB-dependent receptor-like beta-barrel" evidence="10">
    <location>
        <begin position="434"/>
        <end position="817"/>
    </location>
</feature>
<dbReference type="NCBIfam" id="TIGR04057">
    <property type="entry name" value="SusC_RagA_signa"/>
    <property type="match status" value="1"/>
</dbReference>
<keyword evidence="2 8" id="KW-0813">Transport</keyword>
<evidence type="ECO:0000256" key="3">
    <source>
        <dbReference type="ARBA" id="ARBA00022452"/>
    </source>
</evidence>
<comment type="caution">
    <text evidence="12">The sequence shown here is derived from an EMBL/GenBank/DDBJ whole genome shotgun (WGS) entry which is preliminary data.</text>
</comment>
<dbReference type="InterPro" id="IPR037066">
    <property type="entry name" value="Plug_dom_sf"/>
</dbReference>
<keyword evidence="3 8" id="KW-1134">Transmembrane beta strand</keyword>
<evidence type="ECO:0000313" key="12">
    <source>
        <dbReference type="EMBL" id="MBL0745797.1"/>
    </source>
</evidence>
<evidence type="ECO:0000313" key="13">
    <source>
        <dbReference type="Proteomes" id="UP000613030"/>
    </source>
</evidence>
<reference evidence="12 13" key="1">
    <citation type="submission" date="2021-01" db="EMBL/GenBank/DDBJ databases">
        <title>Chryseolinea sp. Jin1 Genome sequencing and assembly.</title>
        <authorList>
            <person name="Kim I."/>
        </authorList>
    </citation>
    <scope>NUCLEOTIDE SEQUENCE [LARGE SCALE GENOMIC DNA]</scope>
    <source>
        <strain evidence="12 13">Jin1</strain>
    </source>
</reference>
<dbReference type="InterPro" id="IPR012910">
    <property type="entry name" value="Plug_dom"/>
</dbReference>
<evidence type="ECO:0000256" key="2">
    <source>
        <dbReference type="ARBA" id="ARBA00022448"/>
    </source>
</evidence>
<sequence length="1056" mass="115329">MKQVYQTKSSLHSKRYSKIFPFLFCFLVAVFFDAVEGLSSATGLKRPTTHAGMKSFQAPVKGVVKDETGQPLPGASVLEKGTSNGTQADMNGAFSLTLLSPEATLVISYIGYENVELPASPGKEFAISLQPNATALGDIVVIGYGTTTKKNLVSSVASVSAEELKNQPVARLDQALQGRAAGVQVTSNSGAPGAAATIRIRGSSSLSGNNNPLFVIDGFIAGEGFNLNSLNMNDIESIQVLKDATALSIYGTRGAAGVIIVTTKSGNGARSDGVNVGFNYYQSVQSLINTVRPLNGQAYLDYKNEEAQFVPGTSGFGETDRNLPIPFPAGKEYPNTDWLEAISRTGTISNADLFLSGNAERVKYYVSFNRFKQNGVIQNSGLERYLFRTNLDFKISEKVRTGLRMNLSRVRTENPKVDFYSAMFRALPIRPIYNPDGSYNGVNPESARTERNPVADINMREDYGQEGKNIGNVYVEYEPLKHLIFKSSFGVELTNNRNNQYLPGQLPDRKISSLGGLATVTQDRSDNYLNENTLTYKREFGSHILTVLGGATWQKYTIETTSMMAGGFVNDAVGVNNISFGSDPATYQLSSNFVQRTFSSLLSRIDYSFKNKYLLTLVGRRDGSSVFQEGNKYAFFPSLGAAWNLDQERFLQNSKIVSALKLRSSYGLVGEQGVRPYNSIATLARTNTYFNEKLLNGVVIGELPSSNLTWETTKQLDIGLELGLFNNRIRIEADYYNKKTEDLLLERKVAGTVGSTRLQNIGSMENRGLELSLYTVNLEKSNFSWETTLTVSANRNKIIDLGGAPFIDLRTPPSDLVATGTSGTGIRLMPGQVSPTFVGVEYLGTYKNAEEIVADGMKGVAFIGGPRYKDQDGNGVIDNGDKIPVGNPQPDFYGGFRNLLKYKGLSLDFFFQFSVGNKIFNAANSSAIFGRGDENLSPDIVNRWIEGVNETSNIPRAGTSANIWNPVSTLWIEDGSFLRLRTVTLSYELPMVGLGIDGVFKRINVYVSGTNLWLLSNYSLGDPEVNNYGGSALEQGVASGQYPYTKSFTAGLSVEF</sequence>
<evidence type="ECO:0000256" key="9">
    <source>
        <dbReference type="RuleBase" id="RU003357"/>
    </source>
</evidence>
<dbReference type="Proteomes" id="UP000613030">
    <property type="component" value="Unassembled WGS sequence"/>
</dbReference>
<comment type="similarity">
    <text evidence="8 9">Belongs to the TonB-dependent receptor family.</text>
</comment>
<dbReference type="Pfam" id="PF07715">
    <property type="entry name" value="Plug"/>
    <property type="match status" value="1"/>
</dbReference>
<dbReference type="InterPro" id="IPR039426">
    <property type="entry name" value="TonB-dep_rcpt-like"/>
</dbReference>
<keyword evidence="6 8" id="KW-0472">Membrane</keyword>
<accession>A0ABS1L2R2</accession>
<comment type="subcellular location">
    <subcellularLocation>
        <location evidence="1 8">Cell outer membrane</location>
        <topology evidence="1 8">Multi-pass membrane protein</topology>
    </subcellularLocation>
</comment>
<evidence type="ECO:0000256" key="1">
    <source>
        <dbReference type="ARBA" id="ARBA00004571"/>
    </source>
</evidence>
<dbReference type="SUPFAM" id="SSF49464">
    <property type="entry name" value="Carboxypeptidase regulatory domain-like"/>
    <property type="match status" value="1"/>
</dbReference>
<dbReference type="InterPro" id="IPR023996">
    <property type="entry name" value="TonB-dep_OMP_SusC/RagA"/>
</dbReference>
<dbReference type="Pfam" id="PF00593">
    <property type="entry name" value="TonB_dep_Rec_b-barrel"/>
    <property type="match status" value="1"/>
</dbReference>
<dbReference type="Pfam" id="PF13715">
    <property type="entry name" value="CarbopepD_reg_2"/>
    <property type="match status" value="1"/>
</dbReference>
<dbReference type="NCBIfam" id="TIGR04056">
    <property type="entry name" value="OMP_RagA_SusC"/>
    <property type="match status" value="1"/>
</dbReference>
<evidence type="ECO:0000259" key="10">
    <source>
        <dbReference type="Pfam" id="PF00593"/>
    </source>
</evidence>
<evidence type="ECO:0000256" key="8">
    <source>
        <dbReference type="PROSITE-ProRule" id="PRU01360"/>
    </source>
</evidence>
<evidence type="ECO:0000259" key="11">
    <source>
        <dbReference type="Pfam" id="PF07715"/>
    </source>
</evidence>
<dbReference type="Gene3D" id="2.40.170.20">
    <property type="entry name" value="TonB-dependent receptor, beta-barrel domain"/>
    <property type="match status" value="1"/>
</dbReference>
<keyword evidence="4 8" id="KW-0812">Transmembrane</keyword>
<keyword evidence="13" id="KW-1185">Reference proteome</keyword>
<dbReference type="Gene3D" id="2.60.40.1120">
    <property type="entry name" value="Carboxypeptidase-like, regulatory domain"/>
    <property type="match status" value="1"/>
</dbReference>
<dbReference type="SUPFAM" id="SSF56935">
    <property type="entry name" value="Porins"/>
    <property type="match status" value="1"/>
</dbReference>
<evidence type="ECO:0000256" key="5">
    <source>
        <dbReference type="ARBA" id="ARBA00023077"/>
    </source>
</evidence>
<keyword evidence="5 9" id="KW-0798">TonB box</keyword>
<proteinExistence type="inferred from homology"/>
<organism evidence="12 13">
    <name type="scientific">Chryseolinea lacunae</name>
    <dbReference type="NCBI Taxonomy" id="2801331"/>
    <lineage>
        <taxon>Bacteria</taxon>
        <taxon>Pseudomonadati</taxon>
        <taxon>Bacteroidota</taxon>
        <taxon>Cytophagia</taxon>
        <taxon>Cytophagales</taxon>
        <taxon>Fulvivirgaceae</taxon>
        <taxon>Chryseolinea</taxon>
    </lineage>
</organism>